<reference evidence="1 2" key="2">
    <citation type="journal article" date="2017" name="Nature">
        <title>The Apostasia genome and the evolution of orchids.</title>
        <authorList>
            <person name="Zhang G.Q."/>
            <person name="Liu K.W."/>
            <person name="Li Z."/>
            <person name="Lohaus R."/>
            <person name="Hsiao Y.Y."/>
            <person name="Niu S.C."/>
            <person name="Wang J.Y."/>
            <person name="Lin Y.C."/>
            <person name="Xu Q."/>
            <person name="Chen L.J."/>
            <person name="Yoshida K."/>
            <person name="Fujiwara S."/>
            <person name="Wang Z.W."/>
            <person name="Zhang Y.Q."/>
            <person name="Mitsuda N."/>
            <person name="Wang M."/>
            <person name="Liu G.H."/>
            <person name="Pecoraro L."/>
            <person name="Huang H.X."/>
            <person name="Xiao X.J."/>
            <person name="Lin M."/>
            <person name="Wu X.Y."/>
            <person name="Wu W.L."/>
            <person name="Chen Y.Y."/>
            <person name="Chang S.B."/>
            <person name="Sakamoto S."/>
            <person name="Ohme-Takagi M."/>
            <person name="Yagi M."/>
            <person name="Zeng S.J."/>
            <person name="Shen C.Y."/>
            <person name="Yeh C.M."/>
            <person name="Luo Y.B."/>
            <person name="Tsai W.C."/>
            <person name="Van de Peer Y."/>
            <person name="Liu Z.J."/>
        </authorList>
    </citation>
    <scope>NUCLEOTIDE SEQUENCE [LARGE SCALE GENOMIC DNA]</scope>
    <source>
        <tissue evidence="1">The whole plant</tissue>
    </source>
</reference>
<gene>
    <name evidence="1" type="primary">GT-2</name>
    <name evidence="1" type="ORF">MA16_Dca016210</name>
</gene>
<dbReference type="PANTHER" id="PTHR21654:SF31">
    <property type="entry name" value="OS02G0104500 PROTEIN"/>
    <property type="match status" value="1"/>
</dbReference>
<evidence type="ECO:0000313" key="2">
    <source>
        <dbReference type="Proteomes" id="UP000233837"/>
    </source>
</evidence>
<dbReference type="EMBL" id="KZ502784">
    <property type="protein sequence ID" value="PKU73143.1"/>
    <property type="molecule type" value="Genomic_DNA"/>
</dbReference>
<sequence>MDHQESLHNKFLNVMELRDKERIGQEEVWREQESGRARRESVARAHDRELAVAQSFIIVISKNIKILYSTKQFFNETTTIGINNGKNEFLAVRNLDHTVKKWLIVCECEECKSLWNSVVSMRG</sequence>
<protein>
    <submittedName>
        <fullName evidence="1">Trihelix transcription factor GT-2</fullName>
    </submittedName>
</protein>
<organism evidence="1 2">
    <name type="scientific">Dendrobium catenatum</name>
    <dbReference type="NCBI Taxonomy" id="906689"/>
    <lineage>
        <taxon>Eukaryota</taxon>
        <taxon>Viridiplantae</taxon>
        <taxon>Streptophyta</taxon>
        <taxon>Embryophyta</taxon>
        <taxon>Tracheophyta</taxon>
        <taxon>Spermatophyta</taxon>
        <taxon>Magnoliopsida</taxon>
        <taxon>Liliopsida</taxon>
        <taxon>Asparagales</taxon>
        <taxon>Orchidaceae</taxon>
        <taxon>Epidendroideae</taxon>
        <taxon>Malaxideae</taxon>
        <taxon>Dendrobiinae</taxon>
        <taxon>Dendrobium</taxon>
    </lineage>
</organism>
<reference evidence="1 2" key="1">
    <citation type="journal article" date="2016" name="Sci. Rep.">
        <title>The Dendrobium catenatum Lindl. genome sequence provides insights into polysaccharide synthase, floral development and adaptive evolution.</title>
        <authorList>
            <person name="Zhang G.Q."/>
            <person name="Xu Q."/>
            <person name="Bian C."/>
            <person name="Tsai W.C."/>
            <person name="Yeh C.M."/>
            <person name="Liu K.W."/>
            <person name="Yoshida K."/>
            <person name="Zhang L.S."/>
            <person name="Chang S.B."/>
            <person name="Chen F."/>
            <person name="Shi Y."/>
            <person name="Su Y.Y."/>
            <person name="Zhang Y.Q."/>
            <person name="Chen L.J."/>
            <person name="Yin Y."/>
            <person name="Lin M."/>
            <person name="Huang H."/>
            <person name="Deng H."/>
            <person name="Wang Z.W."/>
            <person name="Zhu S.L."/>
            <person name="Zhao X."/>
            <person name="Deng C."/>
            <person name="Niu S.C."/>
            <person name="Huang J."/>
            <person name="Wang M."/>
            <person name="Liu G.H."/>
            <person name="Yang H.J."/>
            <person name="Xiao X.J."/>
            <person name="Hsiao Y.Y."/>
            <person name="Wu W.L."/>
            <person name="Chen Y.Y."/>
            <person name="Mitsuda N."/>
            <person name="Ohme-Takagi M."/>
            <person name="Luo Y.B."/>
            <person name="Van de Peer Y."/>
            <person name="Liu Z.J."/>
        </authorList>
    </citation>
    <scope>NUCLEOTIDE SEQUENCE [LARGE SCALE GENOMIC DNA]</scope>
    <source>
        <tissue evidence="1">The whole plant</tissue>
    </source>
</reference>
<dbReference type="AlphaFoldDB" id="A0A2I0WBV9"/>
<keyword evidence="2" id="KW-1185">Reference proteome</keyword>
<dbReference type="PANTHER" id="PTHR21654">
    <property type="entry name" value="FI21293P1"/>
    <property type="match status" value="1"/>
</dbReference>
<accession>A0A2I0WBV9</accession>
<proteinExistence type="predicted"/>
<name>A0A2I0WBV9_9ASPA</name>
<evidence type="ECO:0000313" key="1">
    <source>
        <dbReference type="EMBL" id="PKU73143.1"/>
    </source>
</evidence>
<dbReference type="Proteomes" id="UP000233837">
    <property type="component" value="Unassembled WGS sequence"/>
</dbReference>